<evidence type="ECO:0000313" key="8">
    <source>
        <dbReference type="Proteomes" id="UP000266178"/>
    </source>
</evidence>
<dbReference type="InterPro" id="IPR035906">
    <property type="entry name" value="MetI-like_sf"/>
</dbReference>
<dbReference type="PROSITE" id="PS50928">
    <property type="entry name" value="ABC_TM1"/>
    <property type="match status" value="2"/>
</dbReference>
<dbReference type="PANTHER" id="PTHR43496">
    <property type="entry name" value="PROTEIN LPLB"/>
    <property type="match status" value="1"/>
</dbReference>
<dbReference type="PANTHER" id="PTHR43496:SF1">
    <property type="entry name" value="POLYGALACTURONAN_RHAMNOGALACTURONAN TRANSPORT SYSTEM PERMEASE PROTEIN YTEP"/>
    <property type="match status" value="1"/>
</dbReference>
<proteinExistence type="inferred from homology"/>
<dbReference type="Gene3D" id="1.10.3720.10">
    <property type="entry name" value="MetI-like"/>
    <property type="match status" value="2"/>
</dbReference>
<feature type="transmembrane region" description="Helical" evidence="5">
    <location>
        <begin position="597"/>
        <end position="615"/>
    </location>
</feature>
<dbReference type="GO" id="GO:0005886">
    <property type="term" value="C:plasma membrane"/>
    <property type="evidence" value="ECO:0007669"/>
    <property type="project" value="UniProtKB-SubCell"/>
</dbReference>
<keyword evidence="5" id="KW-0813">Transport</keyword>
<feature type="transmembrane region" description="Helical" evidence="5">
    <location>
        <begin position="255"/>
        <end position="275"/>
    </location>
</feature>
<feature type="transmembrane region" description="Helical" evidence="5">
    <location>
        <begin position="488"/>
        <end position="512"/>
    </location>
</feature>
<dbReference type="CDD" id="cd06261">
    <property type="entry name" value="TM_PBP2"/>
    <property type="match status" value="2"/>
</dbReference>
<protein>
    <submittedName>
        <fullName evidence="7">Putative 2-aminoethylphosphonate transport system permease protein PhnV</fullName>
    </submittedName>
</protein>
<keyword evidence="3 5" id="KW-1133">Transmembrane helix</keyword>
<evidence type="ECO:0000259" key="6">
    <source>
        <dbReference type="PROSITE" id="PS50928"/>
    </source>
</evidence>
<feature type="transmembrane region" description="Helical" evidence="5">
    <location>
        <begin position="57"/>
        <end position="77"/>
    </location>
</feature>
<evidence type="ECO:0000256" key="5">
    <source>
        <dbReference type="RuleBase" id="RU363032"/>
    </source>
</evidence>
<feature type="transmembrane region" description="Helical" evidence="5">
    <location>
        <begin position="287"/>
        <end position="310"/>
    </location>
</feature>
<keyword evidence="8" id="KW-1185">Reference proteome</keyword>
<dbReference type="RefSeq" id="WP_119356419.1">
    <property type="nucleotide sequence ID" value="NZ_BJXM01000018.1"/>
</dbReference>
<dbReference type="AlphaFoldDB" id="A0A399FBP3"/>
<reference evidence="7 8" key="1">
    <citation type="submission" date="2018-08" db="EMBL/GenBank/DDBJ databases">
        <title>Meiothermus granaticius genome AF-68 sequencing project.</title>
        <authorList>
            <person name="Da Costa M.S."/>
            <person name="Albuquerque L."/>
            <person name="Raposo P."/>
            <person name="Froufe H.J.C."/>
            <person name="Barroso C.S."/>
            <person name="Egas C."/>
        </authorList>
    </citation>
    <scope>NUCLEOTIDE SEQUENCE [LARGE SCALE GENOMIC DNA]</scope>
    <source>
        <strain evidence="7 8">AF-68</strain>
    </source>
</reference>
<feature type="transmembrane region" description="Helical" evidence="5">
    <location>
        <begin position="230"/>
        <end position="249"/>
    </location>
</feature>
<name>A0A399FBP3_9DEIN</name>
<dbReference type="OrthoDB" id="9807047at2"/>
<feature type="transmembrane region" description="Helical" evidence="5">
    <location>
        <begin position="571"/>
        <end position="591"/>
    </location>
</feature>
<dbReference type="SUPFAM" id="SSF161098">
    <property type="entry name" value="MetI-like"/>
    <property type="match status" value="2"/>
</dbReference>
<dbReference type="InterPro" id="IPR000515">
    <property type="entry name" value="MetI-like"/>
</dbReference>
<dbReference type="EMBL" id="QWLB01000009">
    <property type="protein sequence ID" value="RIH93106.1"/>
    <property type="molecule type" value="Genomic_DNA"/>
</dbReference>
<evidence type="ECO:0000256" key="4">
    <source>
        <dbReference type="ARBA" id="ARBA00023136"/>
    </source>
</evidence>
<feature type="domain" description="ABC transmembrane type-1" evidence="6">
    <location>
        <begin position="533"/>
        <end position="725"/>
    </location>
</feature>
<evidence type="ECO:0000313" key="7">
    <source>
        <dbReference type="EMBL" id="RIH93106.1"/>
    </source>
</evidence>
<feature type="transmembrane region" description="Helical" evidence="5">
    <location>
        <begin position="706"/>
        <end position="726"/>
    </location>
</feature>
<dbReference type="GO" id="GO:0055085">
    <property type="term" value="P:transmembrane transport"/>
    <property type="evidence" value="ECO:0007669"/>
    <property type="project" value="InterPro"/>
</dbReference>
<evidence type="ECO:0000256" key="3">
    <source>
        <dbReference type="ARBA" id="ARBA00022989"/>
    </source>
</evidence>
<feature type="transmembrane region" description="Helical" evidence="5">
    <location>
        <begin position="532"/>
        <end position="559"/>
    </location>
</feature>
<comment type="caution">
    <text evidence="7">The sequence shown here is derived from an EMBL/GenBank/DDBJ whole genome shotgun (WGS) entry which is preliminary data.</text>
</comment>
<feature type="transmembrane region" description="Helical" evidence="5">
    <location>
        <begin position="384"/>
        <end position="402"/>
    </location>
</feature>
<feature type="transmembrane region" description="Helical" evidence="5">
    <location>
        <begin position="200"/>
        <end position="218"/>
    </location>
</feature>
<dbReference type="Pfam" id="PF00528">
    <property type="entry name" value="BPD_transp_1"/>
    <property type="match status" value="2"/>
</dbReference>
<feature type="transmembrane region" description="Helical" evidence="5">
    <location>
        <begin position="20"/>
        <end position="37"/>
    </location>
</feature>
<evidence type="ECO:0000256" key="2">
    <source>
        <dbReference type="ARBA" id="ARBA00022692"/>
    </source>
</evidence>
<sequence length="740" mass="79024">MAVIGRTSLKGIASGRSPAWMAGLVALISLLVLPWGRTDRNLLEFDSRLLVLNQAPWLGGLLLAVVVVLTLSSLLHLPLVQRGYALAGLGGAGFLAGVGWLVATSVPFGVGAFIALTALLVMVGIGLSESGIIQNDPFVTSSILLTSLFVLLFIVYPLFTVLRESVLVKGVFTLNKIQSVLTSPLFISIENPYTDHSEQLLVNLTTLALGLLGAGLAARGGFRWPRVLTGLGVGLLLGWIVGAGIFGGGAFPTSLYLALIVAPITTALGLVFALLEQRSRAAWVRRSLAVVSLLPLITPPFVFAFALTYWLGRSGIITSDLLGLKTSFLFGINGVAIAQVFAFTPVAFLILRGSVQGLNASLEEASATLRAHPWHTFRDITWPLLRPGLAAAFLLTIIESLADFGNPMLLGGDRNFLATEVFLALTGRYDPNEAAVYGVVLLCLVLTIFGLQRLWLGNTSFVTVTGKPGAGNFSPLPVWLERTLQTILALWGLAVVLLYFSIFYGSFVQIWGINNSFTFKHYVDLTNLGLPVLLKTAQLAFISAIIATLVGFLIAYLVSRQQFWGRGLLEVGSMLSFATPGTVMGVAYILAFNTGPWLLTGTGIIIVLALVFRNMPAAVRGVISGLSQIDKSLEEASTLLRAPSSTTLRRVLIPLLIPQLLAGMVFAFVRGMTAISQIIFLISPGNTLATVLMLRWIEQGDLGRGAAMATVMILGLLTVILILFAVSRRLGRGTSLEAAV</sequence>
<feature type="transmembrane region" description="Helical" evidence="5">
    <location>
        <begin position="108"/>
        <end position="127"/>
    </location>
</feature>
<feature type="transmembrane region" description="Helical" evidence="5">
    <location>
        <begin position="330"/>
        <end position="351"/>
    </location>
</feature>
<keyword evidence="4 5" id="KW-0472">Membrane</keyword>
<comment type="similarity">
    <text evidence="5">Belongs to the binding-protein-dependent transport system permease family.</text>
</comment>
<accession>A0A399FBP3</accession>
<dbReference type="Proteomes" id="UP000266178">
    <property type="component" value="Unassembled WGS sequence"/>
</dbReference>
<feature type="transmembrane region" description="Helical" evidence="5">
    <location>
        <begin position="139"/>
        <end position="159"/>
    </location>
</feature>
<keyword evidence="2 5" id="KW-0812">Transmembrane</keyword>
<gene>
    <name evidence="7" type="primary">phnV</name>
    <name evidence="7" type="ORF">Mgrana_00904</name>
</gene>
<evidence type="ECO:0000256" key="1">
    <source>
        <dbReference type="ARBA" id="ARBA00004141"/>
    </source>
</evidence>
<feature type="transmembrane region" description="Helical" evidence="5">
    <location>
        <begin position="84"/>
        <end position="102"/>
    </location>
</feature>
<organism evidence="7 8">
    <name type="scientific">Meiothermus granaticius NBRC 107808</name>
    <dbReference type="NCBI Taxonomy" id="1227551"/>
    <lineage>
        <taxon>Bacteria</taxon>
        <taxon>Thermotogati</taxon>
        <taxon>Deinococcota</taxon>
        <taxon>Deinococci</taxon>
        <taxon>Thermales</taxon>
        <taxon>Thermaceae</taxon>
        <taxon>Meiothermus</taxon>
    </lineage>
</organism>
<feature type="transmembrane region" description="Helical" evidence="5">
    <location>
        <begin position="434"/>
        <end position="451"/>
    </location>
</feature>
<feature type="transmembrane region" description="Helical" evidence="5">
    <location>
        <begin position="651"/>
        <end position="669"/>
    </location>
</feature>
<comment type="subcellular location">
    <subcellularLocation>
        <location evidence="5">Cell membrane</location>
        <topology evidence="5">Multi-pass membrane protein</topology>
    </subcellularLocation>
    <subcellularLocation>
        <location evidence="1">Membrane</location>
        <topology evidence="1">Multi-pass membrane protein</topology>
    </subcellularLocation>
</comment>
<feature type="domain" description="ABC transmembrane type-1" evidence="6">
    <location>
        <begin position="251"/>
        <end position="452"/>
    </location>
</feature>